<dbReference type="EMBL" id="WJKJ01000162">
    <property type="protein sequence ID" value="MBD3364564.1"/>
    <property type="molecule type" value="Genomic_DNA"/>
</dbReference>
<organism evidence="1 2">
    <name type="scientific">candidate division WOR-3 bacterium</name>
    <dbReference type="NCBI Taxonomy" id="2052148"/>
    <lineage>
        <taxon>Bacteria</taxon>
        <taxon>Bacteria division WOR-3</taxon>
    </lineage>
</organism>
<evidence type="ECO:0000313" key="1">
    <source>
        <dbReference type="EMBL" id="MBD3364564.1"/>
    </source>
</evidence>
<dbReference type="AlphaFoldDB" id="A0A9D5KAD5"/>
<protein>
    <recommendedName>
        <fullName evidence="3">LysM domain-containing protein</fullName>
    </recommendedName>
</protein>
<evidence type="ECO:0008006" key="3">
    <source>
        <dbReference type="Google" id="ProtNLM"/>
    </source>
</evidence>
<sequence>MDYSEKGFLHRMREGEDIWLLAELYYGDASLWWIIYHVNIEVFGDDPEYVWPGLELFIPFLEVSEEKSKVPVFISHVAYDPAFDPMILLVRERYSDSTMCLDLYEENGWKADHVIKAGDKISYPARAEKPAMRRAESWRHIFYRR</sequence>
<dbReference type="Proteomes" id="UP000630660">
    <property type="component" value="Unassembled WGS sequence"/>
</dbReference>
<comment type="caution">
    <text evidence="1">The sequence shown here is derived from an EMBL/GenBank/DDBJ whole genome shotgun (WGS) entry which is preliminary data.</text>
</comment>
<gene>
    <name evidence="1" type="ORF">GF359_05055</name>
</gene>
<reference evidence="1" key="1">
    <citation type="submission" date="2019-11" db="EMBL/GenBank/DDBJ databases">
        <title>Microbial mats filling the niche in hypersaline microbial mats.</title>
        <authorList>
            <person name="Wong H.L."/>
            <person name="Macleod F.I."/>
            <person name="White R.A. III"/>
            <person name="Burns B.P."/>
        </authorList>
    </citation>
    <scope>NUCLEOTIDE SEQUENCE</scope>
    <source>
        <strain evidence="1">Bin_327</strain>
    </source>
</reference>
<proteinExistence type="predicted"/>
<accession>A0A9D5KAD5</accession>
<name>A0A9D5KAD5_UNCW3</name>
<evidence type="ECO:0000313" key="2">
    <source>
        <dbReference type="Proteomes" id="UP000630660"/>
    </source>
</evidence>